<organism evidence="1 2">
    <name type="scientific">Marinithermofilum abyssi</name>
    <dbReference type="NCBI Taxonomy" id="1571185"/>
    <lineage>
        <taxon>Bacteria</taxon>
        <taxon>Bacillati</taxon>
        <taxon>Bacillota</taxon>
        <taxon>Bacilli</taxon>
        <taxon>Bacillales</taxon>
        <taxon>Thermoactinomycetaceae</taxon>
        <taxon>Marinithermofilum</taxon>
    </lineage>
</organism>
<accession>A0A8J2YAW1</accession>
<comment type="caution">
    <text evidence="1">The sequence shown here is derived from an EMBL/GenBank/DDBJ whole genome shotgun (WGS) entry which is preliminary data.</text>
</comment>
<reference evidence="1" key="1">
    <citation type="journal article" date="2014" name="Int. J. Syst. Evol. Microbiol.">
        <title>Complete genome sequence of Corynebacterium casei LMG S-19264T (=DSM 44701T), isolated from a smear-ripened cheese.</title>
        <authorList>
            <consortium name="US DOE Joint Genome Institute (JGI-PGF)"/>
            <person name="Walter F."/>
            <person name="Albersmeier A."/>
            <person name="Kalinowski J."/>
            <person name="Ruckert C."/>
        </authorList>
    </citation>
    <scope>NUCLEOTIDE SEQUENCE</scope>
    <source>
        <strain evidence="1">CGMCC 1.15179</strain>
    </source>
</reference>
<dbReference type="RefSeq" id="WP_188648145.1">
    <property type="nucleotide sequence ID" value="NZ_BMHQ01000008.1"/>
</dbReference>
<protein>
    <submittedName>
        <fullName evidence="1">Uncharacterized protein</fullName>
    </submittedName>
</protein>
<keyword evidence="2" id="KW-1185">Reference proteome</keyword>
<dbReference type="AlphaFoldDB" id="A0A8J2YAW1"/>
<proteinExistence type="predicted"/>
<evidence type="ECO:0000313" key="1">
    <source>
        <dbReference type="EMBL" id="GGE21241.1"/>
    </source>
</evidence>
<dbReference type="EMBL" id="BMHQ01000008">
    <property type="protein sequence ID" value="GGE21241.1"/>
    <property type="molecule type" value="Genomic_DNA"/>
</dbReference>
<evidence type="ECO:0000313" key="2">
    <source>
        <dbReference type="Proteomes" id="UP000625210"/>
    </source>
</evidence>
<reference evidence="1" key="2">
    <citation type="submission" date="2020-09" db="EMBL/GenBank/DDBJ databases">
        <authorList>
            <person name="Sun Q."/>
            <person name="Zhou Y."/>
        </authorList>
    </citation>
    <scope>NUCLEOTIDE SEQUENCE</scope>
    <source>
        <strain evidence="1">CGMCC 1.15179</strain>
    </source>
</reference>
<sequence length="71" mass="7608">MIKHGSITATNGIRLSVAGRTAVRPVRKVIATVTGAVVPVAVPAAGLTQGTRMFTSIYHYRRPLRRVNPTP</sequence>
<name>A0A8J2YAW1_9BACL</name>
<dbReference type="Proteomes" id="UP000625210">
    <property type="component" value="Unassembled WGS sequence"/>
</dbReference>
<gene>
    <name evidence="1" type="ORF">GCM10011571_24150</name>
</gene>